<evidence type="ECO:0000256" key="1">
    <source>
        <dbReference type="SAM" id="MobiDB-lite"/>
    </source>
</evidence>
<keyword evidence="2" id="KW-0472">Membrane</keyword>
<organism evidence="3 4">
    <name type="scientific">Pedobacter metabolipauper</name>
    <dbReference type="NCBI Taxonomy" id="425513"/>
    <lineage>
        <taxon>Bacteria</taxon>
        <taxon>Pseudomonadati</taxon>
        <taxon>Bacteroidota</taxon>
        <taxon>Sphingobacteriia</taxon>
        <taxon>Sphingobacteriales</taxon>
        <taxon>Sphingobacteriaceae</taxon>
        <taxon>Pedobacter</taxon>
    </lineage>
</organism>
<dbReference type="Proteomes" id="UP000295620">
    <property type="component" value="Unassembled WGS sequence"/>
</dbReference>
<evidence type="ECO:0000313" key="4">
    <source>
        <dbReference type="Proteomes" id="UP000295620"/>
    </source>
</evidence>
<reference evidence="3 4" key="1">
    <citation type="submission" date="2019-03" db="EMBL/GenBank/DDBJ databases">
        <title>Genomic Encyclopedia of Archaeal and Bacterial Type Strains, Phase II (KMG-II): from individual species to whole genera.</title>
        <authorList>
            <person name="Goeker M."/>
        </authorList>
    </citation>
    <scope>NUCLEOTIDE SEQUENCE [LARGE SCALE GENOMIC DNA]</scope>
    <source>
        <strain evidence="3 4">DSM 19035</strain>
    </source>
</reference>
<dbReference type="AlphaFoldDB" id="A0A4R6T0L9"/>
<dbReference type="RefSeq" id="WP_133574949.1">
    <property type="nucleotide sequence ID" value="NZ_SNYC01000003.1"/>
</dbReference>
<dbReference type="OrthoDB" id="794435at2"/>
<keyword evidence="4" id="KW-1185">Reference proteome</keyword>
<protein>
    <submittedName>
        <fullName evidence="3">Outer membrane protein with beta-barrel domain</fullName>
    </submittedName>
</protein>
<accession>A0A4R6T0L9</accession>
<gene>
    <name evidence="3" type="ORF">ATK78_1045</name>
</gene>
<name>A0A4R6T0L9_9SPHI</name>
<sequence>MRNSAWYSKLWHKKLGEIPLKEDAAAAWQNMNSLLDQQLPVNSTPSSATSAGHTAAGHAAKSIAAKIAGYLGYILPAAAIISTTVYFFSLGSDQSKSIDPVKDQKVRAATKFTDTAVSNDPGLDSLESATDTSFNNAGIPEFAGADANLDLTGAVRKTAGSKPLGVNQTQVSASPLASSNSSGVPAIQNGNASSGKPRTSSPLTPFQNTRASSGKTDTKSASVYQRKTVYAARSHKNTPLIEDQNKTAGSGQTRGNPHVSTNQGWNFSSNGILQPVVHNGSGIVQSAGYTRPEHKLTLNGSGSAVRPNIPGMKKPGDSRFEKLKVRNEVKAAKRLRQEQLRADKYAAKIKAAKVKIIKEKPVKETKLTAYSYSLEAGINASKQNTFYFGAFGSYVLTPKWSVGAGLRLNTPRSFSNDYLDSIATQLDSFYSVTVKDQRSVLVMDIPVFLSYKLTDKLSIKGGPVISFPLKQSNIKATYIRNQTDSLVNIINPILKNTKMNGLNIGFSGGFNMQLKRFGIDAKYLLMSPYKFNNDLGSFRNTYQTFQLGITYRLK</sequence>
<feature type="transmembrane region" description="Helical" evidence="2">
    <location>
        <begin position="70"/>
        <end position="88"/>
    </location>
</feature>
<feature type="region of interest" description="Disordered" evidence="1">
    <location>
        <begin position="241"/>
        <end position="261"/>
    </location>
</feature>
<dbReference type="EMBL" id="SNYC01000003">
    <property type="protein sequence ID" value="TDQ11915.1"/>
    <property type="molecule type" value="Genomic_DNA"/>
</dbReference>
<proteinExistence type="predicted"/>
<keyword evidence="2" id="KW-0812">Transmembrane</keyword>
<feature type="region of interest" description="Disordered" evidence="1">
    <location>
        <begin position="165"/>
        <end position="221"/>
    </location>
</feature>
<evidence type="ECO:0000256" key="2">
    <source>
        <dbReference type="SAM" id="Phobius"/>
    </source>
</evidence>
<feature type="compositionally biased region" description="Polar residues" evidence="1">
    <location>
        <begin position="246"/>
        <end position="261"/>
    </location>
</feature>
<keyword evidence="2" id="KW-1133">Transmembrane helix</keyword>
<feature type="compositionally biased region" description="Polar residues" evidence="1">
    <location>
        <begin position="188"/>
        <end position="221"/>
    </location>
</feature>
<feature type="compositionally biased region" description="Low complexity" evidence="1">
    <location>
        <begin position="172"/>
        <end position="182"/>
    </location>
</feature>
<comment type="caution">
    <text evidence="3">The sequence shown here is derived from an EMBL/GenBank/DDBJ whole genome shotgun (WGS) entry which is preliminary data.</text>
</comment>
<evidence type="ECO:0000313" key="3">
    <source>
        <dbReference type="EMBL" id="TDQ11915.1"/>
    </source>
</evidence>